<gene>
    <name evidence="1" type="ORF">Glove_109g269</name>
</gene>
<dbReference type="Proteomes" id="UP000266861">
    <property type="component" value="Unassembled WGS sequence"/>
</dbReference>
<proteinExistence type="predicted"/>
<evidence type="ECO:0000313" key="2">
    <source>
        <dbReference type="Proteomes" id="UP000266861"/>
    </source>
</evidence>
<comment type="caution">
    <text evidence="1">The sequence shown here is derived from an EMBL/GenBank/DDBJ whole genome shotgun (WGS) entry which is preliminary data.</text>
</comment>
<name>A0A397J6R0_9GLOM</name>
<organism evidence="1 2">
    <name type="scientific">Diversispora epigaea</name>
    <dbReference type="NCBI Taxonomy" id="1348612"/>
    <lineage>
        <taxon>Eukaryota</taxon>
        <taxon>Fungi</taxon>
        <taxon>Fungi incertae sedis</taxon>
        <taxon>Mucoromycota</taxon>
        <taxon>Glomeromycotina</taxon>
        <taxon>Glomeromycetes</taxon>
        <taxon>Diversisporales</taxon>
        <taxon>Diversisporaceae</taxon>
        <taxon>Diversispora</taxon>
    </lineage>
</organism>
<protein>
    <submittedName>
        <fullName evidence="1">Uncharacterized protein</fullName>
    </submittedName>
</protein>
<evidence type="ECO:0000313" key="1">
    <source>
        <dbReference type="EMBL" id="RHZ82398.1"/>
    </source>
</evidence>
<sequence>MKIKTRRDSACFVEPNYSPVPLLEGNPDVKHHSLNKDSAIPYEYYLGLAPLPRKNLDTKNHSSNENYQGLNPVRAKITHQQNLPADKTNESYEDCAVLMNKNLLSLKKVRKGVQCISKDSNFATIKRICKKIDMLLNRINAREQKKS</sequence>
<reference evidence="1 2" key="1">
    <citation type="submission" date="2018-08" db="EMBL/GenBank/DDBJ databases">
        <title>Genome and evolution of the arbuscular mycorrhizal fungus Diversispora epigaea (formerly Glomus versiforme) and its bacterial endosymbionts.</title>
        <authorList>
            <person name="Sun X."/>
            <person name="Fei Z."/>
            <person name="Harrison M."/>
        </authorList>
    </citation>
    <scope>NUCLEOTIDE SEQUENCE [LARGE SCALE GENOMIC DNA]</scope>
    <source>
        <strain evidence="1 2">IT104</strain>
    </source>
</reference>
<dbReference type="AlphaFoldDB" id="A0A397J6R0"/>
<keyword evidence="2" id="KW-1185">Reference proteome</keyword>
<dbReference type="EMBL" id="PQFF01000102">
    <property type="protein sequence ID" value="RHZ82398.1"/>
    <property type="molecule type" value="Genomic_DNA"/>
</dbReference>
<accession>A0A397J6R0</accession>